<name>A0A2H5F3C6_9RHOB</name>
<dbReference type="Proteomes" id="UP000234530">
    <property type="component" value="Chromosome"/>
</dbReference>
<dbReference type="Gene3D" id="3.40.630.30">
    <property type="match status" value="1"/>
</dbReference>
<sequence length="105" mass="11501">MSEITITKEETDARHGRYVAKIEGIDAEGEITFTHRGPKVISADHTGVPDAMGGKGVAKALLNFMLDDAKANGFRIIPVCPYVRAQYARHAEWSDLFTTKPGEDP</sequence>
<accession>A0A2H5F3C6</accession>
<keyword evidence="3" id="KW-1185">Reference proteome</keyword>
<evidence type="ECO:0000313" key="3">
    <source>
        <dbReference type="Proteomes" id="UP000234530"/>
    </source>
</evidence>
<dbReference type="AlphaFoldDB" id="A0A2H5F3C6"/>
<dbReference type="PANTHER" id="PTHR31435">
    <property type="entry name" value="PROTEIN NATD1"/>
    <property type="match status" value="1"/>
</dbReference>
<keyword evidence="2" id="KW-0808">Transferase</keyword>
<dbReference type="PANTHER" id="PTHR31435:SF9">
    <property type="entry name" value="PROTEIN NATD1"/>
    <property type="match status" value="1"/>
</dbReference>
<dbReference type="GO" id="GO:0016740">
    <property type="term" value="F:transferase activity"/>
    <property type="evidence" value="ECO:0007669"/>
    <property type="project" value="UniProtKB-KW"/>
</dbReference>
<evidence type="ECO:0000313" key="2">
    <source>
        <dbReference type="EMBL" id="AUH66052.1"/>
    </source>
</evidence>
<organism evidence="2 3">
    <name type="scientific">Paracoccus zhejiangensis</name>
    <dbReference type="NCBI Taxonomy" id="1077935"/>
    <lineage>
        <taxon>Bacteria</taxon>
        <taxon>Pseudomonadati</taxon>
        <taxon>Pseudomonadota</taxon>
        <taxon>Alphaproteobacteria</taxon>
        <taxon>Rhodobacterales</taxon>
        <taxon>Paracoccaceae</taxon>
        <taxon>Paracoccus</taxon>
    </lineage>
</organism>
<dbReference type="CDD" id="cd04301">
    <property type="entry name" value="NAT_SF"/>
    <property type="match status" value="1"/>
</dbReference>
<dbReference type="InterPro" id="IPR031165">
    <property type="entry name" value="GNAT_YJDJ"/>
</dbReference>
<dbReference type="Pfam" id="PF14542">
    <property type="entry name" value="Acetyltransf_CG"/>
    <property type="match status" value="1"/>
</dbReference>
<dbReference type="PROSITE" id="PS51729">
    <property type="entry name" value="GNAT_YJDJ"/>
    <property type="match status" value="1"/>
</dbReference>
<dbReference type="KEGG" id="pzh:CX676_19350"/>
<dbReference type="SUPFAM" id="SSF55729">
    <property type="entry name" value="Acyl-CoA N-acyltransferases (Nat)"/>
    <property type="match status" value="1"/>
</dbReference>
<dbReference type="InterPro" id="IPR016181">
    <property type="entry name" value="Acyl_CoA_acyltransferase"/>
</dbReference>
<dbReference type="InterPro" id="IPR045057">
    <property type="entry name" value="Gcn5-rel_NAT"/>
</dbReference>
<dbReference type="RefSeq" id="WP_101754029.1">
    <property type="nucleotide sequence ID" value="NZ_CP025430.1"/>
</dbReference>
<reference evidence="2 3" key="1">
    <citation type="journal article" date="2013" name="Antonie Van Leeuwenhoek">
        <title>Paracoccus zhejiangensis sp. nov., isolated from activated sludge in wastewater-treatment system.</title>
        <authorList>
            <person name="Wu Z.G."/>
            <person name="Zhang D.F."/>
            <person name="Liu Y.L."/>
            <person name="Wang F."/>
            <person name="Jiang X."/>
            <person name="Li C."/>
            <person name="Li S.P."/>
            <person name="Hong Q."/>
            <person name="Li W.J."/>
        </authorList>
    </citation>
    <scope>NUCLEOTIDE SEQUENCE [LARGE SCALE GENOMIC DNA]</scope>
    <source>
        <strain evidence="2 3">J6</strain>
    </source>
</reference>
<feature type="domain" description="N-acetyltransferase" evidence="1">
    <location>
        <begin position="10"/>
        <end position="98"/>
    </location>
</feature>
<proteinExistence type="predicted"/>
<evidence type="ECO:0000259" key="1">
    <source>
        <dbReference type="PROSITE" id="PS51729"/>
    </source>
</evidence>
<dbReference type="EMBL" id="CP025430">
    <property type="protein sequence ID" value="AUH66052.1"/>
    <property type="molecule type" value="Genomic_DNA"/>
</dbReference>
<protein>
    <submittedName>
        <fullName evidence="2">GNAT family N-acetyltransferase</fullName>
    </submittedName>
</protein>
<dbReference type="OrthoDB" id="9800945at2"/>
<gene>
    <name evidence="2" type="ORF">CX676_19350</name>
</gene>